<comment type="caution">
    <text evidence="1">The sequence shown here is derived from an EMBL/GenBank/DDBJ whole genome shotgun (WGS) entry which is preliminary data.</text>
</comment>
<accession>A0A392T7L7</accession>
<protein>
    <submittedName>
        <fullName evidence="1">Myosin-9-like</fullName>
    </submittedName>
</protein>
<dbReference type="EMBL" id="LXQA010510059">
    <property type="protein sequence ID" value="MCI56295.1"/>
    <property type="molecule type" value="Genomic_DNA"/>
</dbReference>
<organism evidence="1 2">
    <name type="scientific">Trifolium medium</name>
    <dbReference type="NCBI Taxonomy" id="97028"/>
    <lineage>
        <taxon>Eukaryota</taxon>
        <taxon>Viridiplantae</taxon>
        <taxon>Streptophyta</taxon>
        <taxon>Embryophyta</taxon>
        <taxon>Tracheophyta</taxon>
        <taxon>Spermatophyta</taxon>
        <taxon>Magnoliopsida</taxon>
        <taxon>eudicotyledons</taxon>
        <taxon>Gunneridae</taxon>
        <taxon>Pentapetalae</taxon>
        <taxon>rosids</taxon>
        <taxon>fabids</taxon>
        <taxon>Fabales</taxon>
        <taxon>Fabaceae</taxon>
        <taxon>Papilionoideae</taxon>
        <taxon>50 kb inversion clade</taxon>
        <taxon>NPAAA clade</taxon>
        <taxon>Hologalegina</taxon>
        <taxon>IRL clade</taxon>
        <taxon>Trifolieae</taxon>
        <taxon>Trifolium</taxon>
    </lineage>
</organism>
<evidence type="ECO:0000313" key="2">
    <source>
        <dbReference type="Proteomes" id="UP000265520"/>
    </source>
</evidence>
<reference evidence="1 2" key="1">
    <citation type="journal article" date="2018" name="Front. Plant Sci.">
        <title>Red Clover (Trifolium pratense) and Zigzag Clover (T. medium) - A Picture of Genomic Similarities and Differences.</title>
        <authorList>
            <person name="Dluhosova J."/>
            <person name="Istvanek J."/>
            <person name="Nedelnik J."/>
            <person name="Repkova J."/>
        </authorList>
    </citation>
    <scope>NUCLEOTIDE SEQUENCE [LARGE SCALE GENOMIC DNA]</scope>
    <source>
        <strain evidence="2">cv. 10/8</strain>
        <tissue evidence="1">Leaf</tissue>
    </source>
</reference>
<keyword evidence="2" id="KW-1185">Reference proteome</keyword>
<sequence length="59" mass="7046">MRRKKEGYPDRVKQKSSIDLKVKEKKEAKLAYRTTKVKEINTRQTFGEMDALMPMRTEK</sequence>
<dbReference type="AlphaFoldDB" id="A0A392T7L7"/>
<name>A0A392T7L7_9FABA</name>
<proteinExistence type="predicted"/>
<feature type="non-terminal residue" evidence="1">
    <location>
        <position position="59"/>
    </location>
</feature>
<dbReference type="Proteomes" id="UP000265520">
    <property type="component" value="Unassembled WGS sequence"/>
</dbReference>
<evidence type="ECO:0000313" key="1">
    <source>
        <dbReference type="EMBL" id="MCI56295.1"/>
    </source>
</evidence>